<evidence type="ECO:0000256" key="5">
    <source>
        <dbReference type="SAM" id="MobiDB-lite"/>
    </source>
</evidence>
<dbReference type="PANTHER" id="PTHR15629">
    <property type="entry name" value="SH3YL1 PROTEIN"/>
    <property type="match status" value="1"/>
</dbReference>
<dbReference type="InterPro" id="IPR013083">
    <property type="entry name" value="Znf_RING/FYVE/PHD"/>
</dbReference>
<dbReference type="SMART" id="SM00064">
    <property type="entry name" value="FYVE"/>
    <property type="match status" value="1"/>
</dbReference>
<dbReference type="Gene3D" id="3.30.40.10">
    <property type="entry name" value="Zinc/RING finger domain, C3HC4 (zinc finger)"/>
    <property type="match status" value="1"/>
</dbReference>
<evidence type="ECO:0000259" key="6">
    <source>
        <dbReference type="PROSITE" id="PS50178"/>
    </source>
</evidence>
<organism evidence="7">
    <name type="scientific">Aphanomyces astaci</name>
    <name type="common">Crayfish plague agent</name>
    <dbReference type="NCBI Taxonomy" id="112090"/>
    <lineage>
        <taxon>Eukaryota</taxon>
        <taxon>Sar</taxon>
        <taxon>Stramenopiles</taxon>
        <taxon>Oomycota</taxon>
        <taxon>Saprolegniomycetes</taxon>
        <taxon>Saprolegniales</taxon>
        <taxon>Verrucalvaceae</taxon>
        <taxon>Aphanomyces</taxon>
    </lineage>
</organism>
<dbReference type="CDD" id="cd11526">
    <property type="entry name" value="SYLF_FYVE"/>
    <property type="match status" value="1"/>
</dbReference>
<feature type="domain" description="FYVE-type" evidence="6">
    <location>
        <begin position="212"/>
        <end position="281"/>
    </location>
</feature>
<evidence type="ECO:0000256" key="4">
    <source>
        <dbReference type="PROSITE-ProRule" id="PRU00091"/>
    </source>
</evidence>
<dbReference type="InterPro" id="IPR057634">
    <property type="entry name" value="PAH_ZNF598/HEL2"/>
</dbReference>
<dbReference type="PROSITE" id="PS50178">
    <property type="entry name" value="ZF_FYVE"/>
    <property type="match status" value="1"/>
</dbReference>
<keyword evidence="1" id="KW-0479">Metal-binding</keyword>
<dbReference type="RefSeq" id="XP_009832756.1">
    <property type="nucleotide sequence ID" value="XM_009834454.1"/>
</dbReference>
<dbReference type="AlphaFoldDB" id="W4GEF8"/>
<gene>
    <name evidence="7" type="ORF">H257_08546</name>
</gene>
<dbReference type="InterPro" id="IPR000306">
    <property type="entry name" value="Znf_FYVE"/>
</dbReference>
<reference evidence="7" key="1">
    <citation type="submission" date="2013-12" db="EMBL/GenBank/DDBJ databases">
        <title>The Genome Sequence of Aphanomyces astaci APO3.</title>
        <authorList>
            <consortium name="The Broad Institute Genomics Platform"/>
            <person name="Russ C."/>
            <person name="Tyler B."/>
            <person name="van West P."/>
            <person name="Dieguez-Uribeondo J."/>
            <person name="Young S.K."/>
            <person name="Zeng Q."/>
            <person name="Gargeya S."/>
            <person name="Fitzgerald M."/>
            <person name="Abouelleil A."/>
            <person name="Alvarado L."/>
            <person name="Chapman S.B."/>
            <person name="Gainer-Dewar J."/>
            <person name="Goldberg J."/>
            <person name="Griggs A."/>
            <person name="Gujja S."/>
            <person name="Hansen M."/>
            <person name="Howarth C."/>
            <person name="Imamovic A."/>
            <person name="Ireland A."/>
            <person name="Larimer J."/>
            <person name="McCowan C."/>
            <person name="Murphy C."/>
            <person name="Pearson M."/>
            <person name="Poon T.W."/>
            <person name="Priest M."/>
            <person name="Roberts A."/>
            <person name="Saif S."/>
            <person name="Shea T."/>
            <person name="Sykes S."/>
            <person name="Wortman J."/>
            <person name="Nusbaum C."/>
            <person name="Birren B."/>
        </authorList>
    </citation>
    <scope>NUCLEOTIDE SEQUENCE [LARGE SCALE GENOMIC DNA]</scope>
    <source>
        <strain evidence="7">APO3</strain>
    </source>
</reference>
<dbReference type="CDD" id="cd00065">
    <property type="entry name" value="FYVE_like_SF"/>
    <property type="match status" value="1"/>
</dbReference>
<dbReference type="GeneID" id="20810542"/>
<dbReference type="OrthoDB" id="443981at2759"/>
<dbReference type="EMBL" id="KI913132">
    <property type="protein sequence ID" value="ETV77646.1"/>
    <property type="molecule type" value="Genomic_DNA"/>
</dbReference>
<accession>W4GEF8</accession>
<keyword evidence="3" id="KW-0862">Zinc</keyword>
<dbReference type="InterPro" id="IPR051702">
    <property type="entry name" value="SH3_domain_YSC84-like"/>
</dbReference>
<feature type="region of interest" description="Disordered" evidence="5">
    <location>
        <begin position="178"/>
        <end position="198"/>
    </location>
</feature>
<evidence type="ECO:0000256" key="2">
    <source>
        <dbReference type="ARBA" id="ARBA00022771"/>
    </source>
</evidence>
<evidence type="ECO:0000313" key="7">
    <source>
        <dbReference type="EMBL" id="ETV77646.1"/>
    </source>
</evidence>
<evidence type="ECO:0000256" key="3">
    <source>
        <dbReference type="ARBA" id="ARBA00022833"/>
    </source>
</evidence>
<evidence type="ECO:0000256" key="1">
    <source>
        <dbReference type="ARBA" id="ARBA00022723"/>
    </source>
</evidence>
<dbReference type="GO" id="GO:0008270">
    <property type="term" value="F:zinc ion binding"/>
    <property type="evidence" value="ECO:0007669"/>
    <property type="project" value="UniProtKB-KW"/>
</dbReference>
<dbReference type="GO" id="GO:0035091">
    <property type="term" value="F:phosphatidylinositol binding"/>
    <property type="evidence" value="ECO:0007669"/>
    <property type="project" value="TreeGrafter"/>
</dbReference>
<dbReference type="VEuPathDB" id="FungiDB:H257_08546"/>
<dbReference type="Pfam" id="PF23202">
    <property type="entry name" value="PAH_ZNF598"/>
    <property type="match status" value="1"/>
</dbReference>
<dbReference type="STRING" id="112090.W4GEF8"/>
<sequence length="564" mass="60032">MFKFCPECGVKATAGSAKFCAECGFRFEQGQTTAPPPLPATPDVVKPPAAAVGGSIPMAVPVRMPSSKSGTYVPVAHVVVPPAATGAEAQTIYAQCMDTIRASRGGNNEAGVKAFRTNCKAYGLNEVEATTFHASLVAELGAEATSALVPHLVRLIPDEDKRRVLLEVDAATTTDQLQRMSISSDGDSERASFNANSKLNPNSSRGFLSGRYSDHPNCDICRASFDVYKRRHQCRFCGMYVCSACSPIKLLIPLGQEIPGCPGYVEAEPQRVCIQCAPRLHPMQDDLVAKHGMLHRDNQHQAAGRIHVPYSSTMEKECRNAADIVGNFFRDDWGASKDRSIPASFLEKAHGLAILTIAKAGFLISAQAGTGLVIAKLPDGTWSAPSGIGTVGISGGFEIGGELVEVMIILGSPNAVKVFHKAQVNLGAGLDITVGPYGRAAQAAAMVGPGGLGANYAYSQSKGFYAGLSLTGTIIAVRKELNLKFYGRSLEASAILSGDVEQPNAAKPLYEALHNAMEGVKNHRLETARRVEAMGACRSCGCRTFVPHTTQVWNKNCKTCKHIH</sequence>
<name>W4GEF8_APHAT</name>
<keyword evidence="2 4" id="KW-0863">Zinc-finger</keyword>
<protein>
    <recommendedName>
        <fullName evidence="6">FYVE-type domain-containing protein</fullName>
    </recommendedName>
</protein>
<dbReference type="InterPro" id="IPR017455">
    <property type="entry name" value="Znf_FYVE-rel"/>
</dbReference>
<dbReference type="PANTHER" id="PTHR15629:SF2">
    <property type="entry name" value="SH3 DOMAIN-CONTAINING YSC84-LIKE PROTEIN 1"/>
    <property type="match status" value="1"/>
</dbReference>
<dbReference type="Pfam" id="PF01363">
    <property type="entry name" value="FYVE"/>
    <property type="match status" value="1"/>
</dbReference>
<dbReference type="InterPro" id="IPR011011">
    <property type="entry name" value="Znf_FYVE_PHD"/>
</dbReference>
<proteinExistence type="predicted"/>
<dbReference type="InterPro" id="IPR007461">
    <property type="entry name" value="Ysc84_actin-binding"/>
</dbReference>
<dbReference type="SUPFAM" id="SSF57903">
    <property type="entry name" value="FYVE/PHD zinc finger"/>
    <property type="match status" value="1"/>
</dbReference>
<dbReference type="Pfam" id="PF04366">
    <property type="entry name" value="Ysc84"/>
    <property type="match status" value="1"/>
</dbReference>